<dbReference type="InterPro" id="IPR029062">
    <property type="entry name" value="Class_I_gatase-like"/>
</dbReference>
<dbReference type="NCBIfam" id="TIGR01368">
    <property type="entry name" value="CPSaseIIsmall"/>
    <property type="match status" value="1"/>
</dbReference>
<comment type="subunit">
    <text evidence="8">Composed of two chains; the small (or glutamine) chain promotes the hydrolysis of glutamine to ammonia, which is used by the large (or ammonia) chain to synthesize carbamoyl phosphate. Tetramer of heterodimers (alpha,beta)4.</text>
</comment>
<evidence type="ECO:0000256" key="1">
    <source>
        <dbReference type="ARBA" id="ARBA00005077"/>
    </source>
</evidence>
<feature type="region of interest" description="CPSase" evidence="8">
    <location>
        <begin position="1"/>
        <end position="172"/>
    </location>
</feature>
<dbReference type="GO" id="GO:0006526">
    <property type="term" value="P:L-arginine biosynthetic process"/>
    <property type="evidence" value="ECO:0007669"/>
    <property type="project" value="UniProtKB-UniRule"/>
</dbReference>
<name>A0A1V4QGB4_UNCW3</name>
<keyword evidence="3 8" id="KW-0436">Ligase</keyword>
<dbReference type="CDD" id="cd01744">
    <property type="entry name" value="GATase1_CPSase"/>
    <property type="match status" value="1"/>
</dbReference>
<feature type="active site" evidence="8">
    <location>
        <position position="333"/>
    </location>
</feature>
<comment type="pathway">
    <text evidence="8">Pyrimidine metabolism; UMP biosynthesis via de novo pathway; (S)-dihydroorotate from bicarbonate: step 1/3.</text>
</comment>
<proteinExistence type="inferred from homology"/>
<feature type="binding site" evidence="8">
    <location>
        <position position="292"/>
    </location>
    <ligand>
        <name>L-glutamine</name>
        <dbReference type="ChEBI" id="CHEBI:58359"/>
    </ligand>
</feature>
<dbReference type="InterPro" id="IPR002474">
    <property type="entry name" value="CarbamoylP_synth_ssu_N"/>
</dbReference>
<keyword evidence="8" id="KW-0665">Pyrimidine biosynthesis</keyword>
<sequence>MSKTLLVLEDGTIITGKSAGSKKDTFGEVVFNTSMTGYEEAFTDPSYAGQILLMTYPLIGNYGLHKKNFESAKVQIRGLILKEPYFFSHRGKNLLKFLQENNVPCIWGIDTRTLTLKIRQYGTLKGAIINRSSLDPKRLIKDIAHRPHPDTENLVSTVSCKKIILHENHRPYKIVLIDCGVKKSILKELKKFATVIQVPFDIDSKTIDSFKPSGIVISNGPGNPEHPEIKKTTIRTIQKLIGKYPIFGICLGHQLLGIALGLKTYKLKFGHRGSNHGVKELSTGRVYITAQNHGYAIRYDHIREIRFDWINVNDSTIEGLSHKHLPVFSVQFHPEAGPGPFDTKFLFRKFINYCAQAKRY</sequence>
<feature type="active site" description="Nucleophile" evidence="8">
    <location>
        <position position="250"/>
    </location>
</feature>
<comment type="catalytic activity">
    <reaction evidence="7 8">
        <text>hydrogencarbonate + L-glutamine + 2 ATP + H2O = carbamoyl phosphate + L-glutamate + 2 ADP + phosphate + 2 H(+)</text>
        <dbReference type="Rhea" id="RHEA:18633"/>
        <dbReference type="ChEBI" id="CHEBI:15377"/>
        <dbReference type="ChEBI" id="CHEBI:15378"/>
        <dbReference type="ChEBI" id="CHEBI:17544"/>
        <dbReference type="ChEBI" id="CHEBI:29985"/>
        <dbReference type="ChEBI" id="CHEBI:30616"/>
        <dbReference type="ChEBI" id="CHEBI:43474"/>
        <dbReference type="ChEBI" id="CHEBI:58228"/>
        <dbReference type="ChEBI" id="CHEBI:58359"/>
        <dbReference type="ChEBI" id="CHEBI:456216"/>
        <dbReference type="EC" id="6.3.5.5"/>
    </reaction>
</comment>
<reference evidence="11" key="1">
    <citation type="submission" date="2017-01" db="EMBL/GenBank/DDBJ databases">
        <title>Novel pathways for hydrocarbon cycling and metabolic interdependencies in hydrothermal sediment communities.</title>
        <authorList>
            <person name="Dombrowski N."/>
            <person name="Seitz K."/>
            <person name="Teske A."/>
            <person name="Baker B."/>
        </authorList>
    </citation>
    <scope>NUCLEOTIDE SEQUENCE [LARGE SCALE GENOMIC DNA]</scope>
</reference>
<dbReference type="Gene3D" id="3.40.50.880">
    <property type="match status" value="1"/>
</dbReference>
<dbReference type="GO" id="GO:0004359">
    <property type="term" value="F:glutaminase activity"/>
    <property type="evidence" value="ECO:0007669"/>
    <property type="project" value="RHEA"/>
</dbReference>
<comment type="function">
    <text evidence="8">Small subunit of the glutamine-dependent carbamoyl phosphate synthetase (CPSase). CPSase catalyzes the formation of carbamoyl phosphate from the ammonia moiety of glutamine, carbonate, and phosphate donated by ATP, constituting the first step of 2 biosynthetic pathways, one leading to arginine and/or urea and the other to pyrimidine nucleotides. The small subunit (glutamine amidotransferase) binds and cleaves glutamine to supply the large subunit with the substrate ammonia.</text>
</comment>
<dbReference type="GO" id="GO:0044205">
    <property type="term" value="P:'de novo' UMP biosynthetic process"/>
    <property type="evidence" value="ECO:0007669"/>
    <property type="project" value="UniProtKB-UniRule"/>
</dbReference>
<dbReference type="GO" id="GO:0006541">
    <property type="term" value="P:glutamine metabolic process"/>
    <property type="evidence" value="ECO:0007669"/>
    <property type="project" value="InterPro"/>
</dbReference>
<evidence type="ECO:0000256" key="2">
    <source>
        <dbReference type="ARBA" id="ARBA00007800"/>
    </source>
</evidence>
<feature type="binding site" evidence="8">
    <location>
        <position position="222"/>
    </location>
    <ligand>
        <name>L-glutamine</name>
        <dbReference type="ChEBI" id="CHEBI:58359"/>
    </ligand>
</feature>
<dbReference type="AlphaFoldDB" id="A0A1V4QGB4"/>
<feature type="active site" evidence="8">
    <location>
        <position position="335"/>
    </location>
</feature>
<evidence type="ECO:0000256" key="4">
    <source>
        <dbReference type="ARBA" id="ARBA00022741"/>
    </source>
</evidence>
<accession>A0A1V4QGB4</accession>
<dbReference type="InterPro" id="IPR006274">
    <property type="entry name" value="CarbamoylP_synth_ssu"/>
</dbReference>
<feature type="binding site" evidence="8">
    <location>
        <position position="254"/>
    </location>
    <ligand>
        <name>L-glutamine</name>
        <dbReference type="ChEBI" id="CHEBI:58359"/>
    </ligand>
</feature>
<comment type="catalytic activity">
    <reaction evidence="8">
        <text>L-glutamine + H2O = L-glutamate + NH4(+)</text>
        <dbReference type="Rhea" id="RHEA:15889"/>
        <dbReference type="ChEBI" id="CHEBI:15377"/>
        <dbReference type="ChEBI" id="CHEBI:28938"/>
        <dbReference type="ChEBI" id="CHEBI:29985"/>
        <dbReference type="ChEBI" id="CHEBI:58359"/>
    </reaction>
</comment>
<organism evidence="10 11">
    <name type="scientific">candidate division WOR-3 bacterium 4484_100</name>
    <dbReference type="NCBI Taxonomy" id="1936077"/>
    <lineage>
        <taxon>Bacteria</taxon>
        <taxon>Bacteria division WOR-3</taxon>
    </lineage>
</organism>
<dbReference type="SUPFAM" id="SSF52317">
    <property type="entry name" value="Class I glutamine amidotransferase-like"/>
    <property type="match status" value="1"/>
</dbReference>
<dbReference type="Pfam" id="PF00117">
    <property type="entry name" value="GATase"/>
    <property type="match status" value="1"/>
</dbReference>
<feature type="binding site" evidence="8">
    <location>
        <position position="251"/>
    </location>
    <ligand>
        <name>L-glutamine</name>
        <dbReference type="ChEBI" id="CHEBI:58359"/>
    </ligand>
</feature>
<dbReference type="PRINTS" id="PR00097">
    <property type="entry name" value="ANTSNTHASEII"/>
</dbReference>
<dbReference type="GO" id="GO:0006207">
    <property type="term" value="P:'de novo' pyrimidine nucleobase biosynthetic process"/>
    <property type="evidence" value="ECO:0007669"/>
    <property type="project" value="InterPro"/>
</dbReference>
<dbReference type="UniPathway" id="UPA00068">
    <property type="reaction ID" value="UER00171"/>
</dbReference>
<dbReference type="InterPro" id="IPR050472">
    <property type="entry name" value="Anth_synth/Amidotransfase"/>
</dbReference>
<protein>
    <recommendedName>
        <fullName evidence="8">Carbamoyl phosphate synthase small chain</fullName>
        <ecNumber evidence="8">6.3.5.5</ecNumber>
    </recommendedName>
    <alternativeName>
        <fullName evidence="8">Carbamoyl phosphate synthetase glutamine chain</fullName>
    </alternativeName>
</protein>
<dbReference type="SUPFAM" id="SSF52021">
    <property type="entry name" value="Carbamoyl phosphate synthetase, small subunit N-terminal domain"/>
    <property type="match status" value="1"/>
</dbReference>
<keyword evidence="4 8" id="KW-0547">Nucleotide-binding</keyword>
<dbReference type="PRINTS" id="PR00096">
    <property type="entry name" value="GATASE"/>
</dbReference>
<keyword evidence="8" id="KW-0055">Arginine biosynthesis</keyword>
<dbReference type="InterPro" id="IPR035686">
    <property type="entry name" value="CPSase_GATase1"/>
</dbReference>
<feature type="binding site" evidence="8">
    <location>
        <position position="220"/>
    </location>
    <ligand>
        <name>L-glutamine</name>
        <dbReference type="ChEBI" id="CHEBI:58359"/>
    </ligand>
</feature>
<evidence type="ECO:0000256" key="5">
    <source>
        <dbReference type="ARBA" id="ARBA00022840"/>
    </source>
</evidence>
<dbReference type="GO" id="GO:0004088">
    <property type="term" value="F:carbamoyl-phosphate synthase (glutamine-hydrolyzing) activity"/>
    <property type="evidence" value="ECO:0007669"/>
    <property type="project" value="UniProtKB-UniRule"/>
</dbReference>
<dbReference type="Pfam" id="PF00988">
    <property type="entry name" value="CPSase_sm_chain"/>
    <property type="match status" value="1"/>
</dbReference>
<dbReference type="NCBIfam" id="NF009475">
    <property type="entry name" value="PRK12838.1"/>
    <property type="match status" value="1"/>
</dbReference>
<evidence type="ECO:0000256" key="7">
    <source>
        <dbReference type="ARBA" id="ARBA00048816"/>
    </source>
</evidence>
<dbReference type="PRINTS" id="PR00099">
    <property type="entry name" value="CPSGATASE"/>
</dbReference>
<dbReference type="UniPathway" id="UPA00070">
    <property type="reaction ID" value="UER00115"/>
</dbReference>
<dbReference type="SMART" id="SM01097">
    <property type="entry name" value="CPSase_sm_chain"/>
    <property type="match status" value="1"/>
</dbReference>
<keyword evidence="8" id="KW-0028">Amino-acid biosynthesis</keyword>
<feature type="binding site" evidence="8">
    <location>
        <position position="294"/>
    </location>
    <ligand>
        <name>L-glutamine</name>
        <dbReference type="ChEBI" id="CHEBI:58359"/>
    </ligand>
</feature>
<dbReference type="Gene3D" id="3.50.30.20">
    <property type="entry name" value="Carbamoyl-phosphate synthase small subunit, N-terminal domain"/>
    <property type="match status" value="1"/>
</dbReference>
<dbReference type="EC" id="6.3.5.5" evidence="8"/>
<dbReference type="PANTHER" id="PTHR43418">
    <property type="entry name" value="MULTIFUNCTIONAL TRYPTOPHAN BIOSYNTHESIS PROTEIN-RELATED"/>
    <property type="match status" value="1"/>
</dbReference>
<keyword evidence="5 8" id="KW-0067">ATP-binding</keyword>
<comment type="similarity">
    <text evidence="2 8">Belongs to the CarA family.</text>
</comment>
<feature type="domain" description="Carbamoyl-phosphate synthase small subunit N-terminal" evidence="9">
    <location>
        <begin position="2"/>
        <end position="129"/>
    </location>
</feature>
<dbReference type="EMBL" id="MUKB01000016">
    <property type="protein sequence ID" value="OPX18409.1"/>
    <property type="molecule type" value="Genomic_DNA"/>
</dbReference>
<dbReference type="PROSITE" id="PS51273">
    <property type="entry name" value="GATASE_TYPE_1"/>
    <property type="match status" value="1"/>
</dbReference>
<dbReference type="GO" id="GO:0005524">
    <property type="term" value="F:ATP binding"/>
    <property type="evidence" value="ECO:0007669"/>
    <property type="project" value="UniProtKB-UniRule"/>
</dbReference>
<dbReference type="Proteomes" id="UP000191663">
    <property type="component" value="Unassembled WGS sequence"/>
</dbReference>
<feature type="binding site" evidence="8">
    <location>
        <position position="295"/>
    </location>
    <ligand>
        <name>L-glutamine</name>
        <dbReference type="ChEBI" id="CHEBI:58359"/>
    </ligand>
</feature>
<evidence type="ECO:0000313" key="11">
    <source>
        <dbReference type="Proteomes" id="UP000191663"/>
    </source>
</evidence>
<dbReference type="PANTHER" id="PTHR43418:SF7">
    <property type="entry name" value="CARBAMOYL-PHOSPHATE SYNTHASE SMALL CHAIN"/>
    <property type="match status" value="1"/>
</dbReference>
<evidence type="ECO:0000313" key="10">
    <source>
        <dbReference type="EMBL" id="OPX18409.1"/>
    </source>
</evidence>
<comment type="caution">
    <text evidence="10">The sequence shown here is derived from an EMBL/GenBank/DDBJ whole genome shotgun (WGS) entry which is preliminary data.</text>
</comment>
<dbReference type="InterPro" id="IPR036480">
    <property type="entry name" value="CarbP_synth_ssu_N_sf"/>
</dbReference>
<comment type="pathway">
    <text evidence="1 8">Amino-acid biosynthesis; L-arginine biosynthesis; carbamoyl phosphate from bicarbonate: step 1/1.</text>
</comment>
<feature type="binding site" evidence="8">
    <location>
        <position position="46"/>
    </location>
    <ligand>
        <name>L-glutamine</name>
        <dbReference type="ChEBI" id="CHEBI:58359"/>
    </ligand>
</feature>
<evidence type="ECO:0000259" key="9">
    <source>
        <dbReference type="SMART" id="SM01097"/>
    </source>
</evidence>
<dbReference type="InterPro" id="IPR017926">
    <property type="entry name" value="GATASE"/>
</dbReference>
<dbReference type="HAMAP" id="MF_01209">
    <property type="entry name" value="CPSase_S_chain"/>
    <property type="match status" value="1"/>
</dbReference>
<evidence type="ECO:0000256" key="6">
    <source>
        <dbReference type="ARBA" id="ARBA00022962"/>
    </source>
</evidence>
<evidence type="ECO:0000256" key="8">
    <source>
        <dbReference type="HAMAP-Rule" id="MF_01209"/>
    </source>
</evidence>
<gene>
    <name evidence="8" type="primary">carA</name>
    <name evidence="10" type="ORF">BXT86_01345</name>
</gene>
<keyword evidence="6 8" id="KW-0315">Glutamine amidotransferase</keyword>
<evidence type="ECO:0000256" key="3">
    <source>
        <dbReference type="ARBA" id="ARBA00022598"/>
    </source>
</evidence>